<dbReference type="OrthoDB" id="9617216at2759"/>
<dbReference type="AlphaFoldDB" id="A0A8I3NNX5"/>
<dbReference type="Proteomes" id="UP000805418">
    <property type="component" value="Chromosome 13"/>
</dbReference>
<evidence type="ECO:0000313" key="4">
    <source>
        <dbReference type="Proteomes" id="UP000805418"/>
    </source>
</evidence>
<dbReference type="SUPFAM" id="SSF57302">
    <property type="entry name" value="Snake toxin-like"/>
    <property type="match status" value="1"/>
</dbReference>
<organism evidence="3 4">
    <name type="scientific">Canis lupus familiaris</name>
    <name type="common">Dog</name>
    <name type="synonym">Canis familiaris</name>
    <dbReference type="NCBI Taxonomy" id="9615"/>
    <lineage>
        <taxon>Eukaryota</taxon>
        <taxon>Metazoa</taxon>
        <taxon>Chordata</taxon>
        <taxon>Craniata</taxon>
        <taxon>Vertebrata</taxon>
        <taxon>Euteleostomi</taxon>
        <taxon>Mammalia</taxon>
        <taxon>Eutheria</taxon>
        <taxon>Laurasiatheria</taxon>
        <taxon>Carnivora</taxon>
        <taxon>Caniformia</taxon>
        <taxon>Canidae</taxon>
        <taxon>Canis</taxon>
    </lineage>
</organism>
<reference evidence="3" key="1">
    <citation type="submission" date="2020-03" db="EMBL/GenBank/DDBJ databases">
        <title>Long-read based genome assembly of a Labrador retriever dog.</title>
        <authorList>
            <person name="Eory L."/>
            <person name="Zhang W."/>
            <person name="Schoenebeck J."/>
        </authorList>
    </citation>
    <scope>NUCLEOTIDE SEQUENCE [LARGE SCALE GENOMIC DNA]</scope>
    <source>
        <strain evidence="3">Labrador retriever</strain>
    </source>
</reference>
<reference evidence="3" key="3">
    <citation type="submission" date="2025-09" db="UniProtKB">
        <authorList>
            <consortium name="Ensembl"/>
        </authorList>
    </citation>
    <scope>IDENTIFICATION</scope>
    <source>
        <strain evidence="3">Boxer</strain>
    </source>
</reference>
<feature type="region of interest" description="Disordered" evidence="1">
    <location>
        <begin position="1"/>
        <end position="87"/>
    </location>
</feature>
<dbReference type="PANTHER" id="PTHR15049">
    <property type="entry name" value="GLYCOSYL-PHOSPHATIDYLINOSITOL-ANCHORED MOLECULE-LIKE PROTEIN-RELATED"/>
    <property type="match status" value="1"/>
</dbReference>
<dbReference type="Ensembl" id="ENSCAFT00845025861.1">
    <property type="protein sequence ID" value="ENSCAFP00845020378.1"/>
    <property type="gene ID" value="ENSCAFG00845014462.1"/>
</dbReference>
<feature type="domain" description="UPAR/Ly6" evidence="2">
    <location>
        <begin position="122"/>
        <end position="217"/>
    </location>
</feature>
<evidence type="ECO:0000313" key="3">
    <source>
        <dbReference type="Ensembl" id="ENSCAFP00845020378.1"/>
    </source>
</evidence>
<dbReference type="Reactome" id="R-CFA-163125">
    <property type="pathway name" value="Post-translational modification: synthesis of GPI-anchored proteins"/>
</dbReference>
<dbReference type="GO" id="GO:0001669">
    <property type="term" value="C:acrosomal vesicle"/>
    <property type="evidence" value="ECO:0000318"/>
    <property type="project" value="GO_Central"/>
</dbReference>
<dbReference type="Gene3D" id="2.10.60.10">
    <property type="entry name" value="CD59"/>
    <property type="match status" value="1"/>
</dbReference>
<evidence type="ECO:0000259" key="2">
    <source>
        <dbReference type="SMART" id="SM00134"/>
    </source>
</evidence>
<protein>
    <recommendedName>
        <fullName evidence="2">UPAR/Ly6 domain-containing protein</fullName>
    </recommendedName>
</protein>
<dbReference type="GO" id="GO:0007339">
    <property type="term" value="P:binding of sperm to zona pellucida"/>
    <property type="evidence" value="ECO:0000318"/>
    <property type="project" value="GO_Central"/>
</dbReference>
<proteinExistence type="predicted"/>
<keyword evidence="4" id="KW-1185">Reference proteome</keyword>
<dbReference type="Pfam" id="PF00021">
    <property type="entry name" value="UPAR_LY6"/>
    <property type="match status" value="1"/>
</dbReference>
<dbReference type="CDD" id="cd23550">
    <property type="entry name" value="TFP_LU_ECD_Ly6K"/>
    <property type="match status" value="1"/>
</dbReference>
<feature type="compositionally biased region" description="Polar residues" evidence="1">
    <location>
        <begin position="78"/>
        <end position="87"/>
    </location>
</feature>
<dbReference type="GeneTree" id="ENSGT00940000159966"/>
<dbReference type="SMART" id="SM00134">
    <property type="entry name" value="LU"/>
    <property type="match status" value="1"/>
</dbReference>
<dbReference type="InterPro" id="IPR016054">
    <property type="entry name" value="LY6_UPA_recep-like"/>
</dbReference>
<dbReference type="InterPro" id="IPR052874">
    <property type="entry name" value="Sperm-ZP_regulatory"/>
</dbReference>
<feature type="compositionally biased region" description="Basic and acidic residues" evidence="1">
    <location>
        <begin position="18"/>
        <end position="35"/>
    </location>
</feature>
<gene>
    <name evidence="3" type="primary">LOC119875695</name>
</gene>
<sequence>MHRTFQELGPIFRAPRTVTREAEGRRPRADGREGEASPVRRRRSPSSSPVHGPGGRRGQREPGQWLCTGSPREAPAPQQGSEVSVPQAQAPREMMILLALLLLVDLPRVETNVTVSGTQGLLRCHVCEKEHSFKCQNPTECPEGIHLCASIALRVYPRFFYVSKQCSKKCPTVEQLGRIVKSFVLIKPMPFLYTRCCSDMLCNTEAPEIRDPDFRQSGRASDVRSSSAWLVPLLMLSPGLAGLRLP</sequence>
<accession>A0A8I3NNX5</accession>
<dbReference type="InterPro" id="IPR045860">
    <property type="entry name" value="Snake_toxin-like_sf"/>
</dbReference>
<dbReference type="PANTHER" id="PTHR15049:SF1">
    <property type="entry name" value="LYMPHOCYTE ANTIGEN 6K"/>
    <property type="match status" value="1"/>
</dbReference>
<reference evidence="3" key="2">
    <citation type="submission" date="2025-08" db="UniProtKB">
        <authorList>
            <consortium name="Ensembl"/>
        </authorList>
    </citation>
    <scope>IDENTIFICATION</scope>
    <source>
        <strain evidence="3">Boxer</strain>
    </source>
</reference>
<evidence type="ECO:0000256" key="1">
    <source>
        <dbReference type="SAM" id="MobiDB-lite"/>
    </source>
</evidence>
<name>A0A8I3NNX5_CANLF</name>